<keyword evidence="1 3" id="KW-0560">Oxidoreductase</keyword>
<dbReference type="InterPro" id="IPR050223">
    <property type="entry name" value="D-isomer_2-hydroxyacid_DH"/>
</dbReference>
<dbReference type="Proteomes" id="UP001073227">
    <property type="component" value="Unassembled WGS sequence"/>
</dbReference>
<evidence type="ECO:0000313" key="6">
    <source>
        <dbReference type="EMBL" id="MCY0150180.1"/>
    </source>
</evidence>
<dbReference type="Pfam" id="PF00389">
    <property type="entry name" value="2-Hacid_dh"/>
    <property type="match status" value="1"/>
</dbReference>
<dbReference type="InterPro" id="IPR036291">
    <property type="entry name" value="NAD(P)-bd_dom_sf"/>
</dbReference>
<accession>A0ABT3ZEF5</accession>
<keyword evidence="2" id="KW-0520">NAD</keyword>
<gene>
    <name evidence="6" type="ORF">OEG84_21350</name>
</gene>
<evidence type="ECO:0000259" key="5">
    <source>
        <dbReference type="Pfam" id="PF02826"/>
    </source>
</evidence>
<feature type="domain" description="D-isomer specific 2-hydroxyacid dehydrogenase catalytic" evidence="4">
    <location>
        <begin position="35"/>
        <end position="310"/>
    </location>
</feature>
<organism evidence="6 7">
    <name type="scientific">Hoeflea algicola</name>
    <dbReference type="NCBI Taxonomy" id="2983763"/>
    <lineage>
        <taxon>Bacteria</taxon>
        <taxon>Pseudomonadati</taxon>
        <taxon>Pseudomonadota</taxon>
        <taxon>Alphaproteobacteria</taxon>
        <taxon>Hyphomicrobiales</taxon>
        <taxon>Rhizobiaceae</taxon>
        <taxon>Hoeflea</taxon>
    </lineage>
</organism>
<dbReference type="CDD" id="cd12156">
    <property type="entry name" value="HPPR"/>
    <property type="match status" value="1"/>
</dbReference>
<dbReference type="EMBL" id="JAOVZR010000001">
    <property type="protein sequence ID" value="MCY0150180.1"/>
    <property type="molecule type" value="Genomic_DNA"/>
</dbReference>
<evidence type="ECO:0000256" key="1">
    <source>
        <dbReference type="ARBA" id="ARBA00023002"/>
    </source>
</evidence>
<dbReference type="InterPro" id="IPR006140">
    <property type="entry name" value="D-isomer_DH_NAD-bd"/>
</dbReference>
<dbReference type="RefSeq" id="WP_267655619.1">
    <property type="nucleotide sequence ID" value="NZ_JAOVZR010000001.1"/>
</dbReference>
<dbReference type="PROSITE" id="PS00065">
    <property type="entry name" value="D_2_HYDROXYACID_DH_1"/>
    <property type="match status" value="1"/>
</dbReference>
<dbReference type="Pfam" id="PF02826">
    <property type="entry name" value="2-Hacid_dh_C"/>
    <property type="match status" value="1"/>
</dbReference>
<comment type="caution">
    <text evidence="6">The sequence shown here is derived from an EMBL/GenBank/DDBJ whole genome shotgun (WGS) entry which is preliminary data.</text>
</comment>
<evidence type="ECO:0000256" key="2">
    <source>
        <dbReference type="ARBA" id="ARBA00023027"/>
    </source>
</evidence>
<dbReference type="SUPFAM" id="SSF51735">
    <property type="entry name" value="NAD(P)-binding Rossmann-fold domains"/>
    <property type="match status" value="1"/>
</dbReference>
<evidence type="ECO:0000256" key="3">
    <source>
        <dbReference type="RuleBase" id="RU003719"/>
    </source>
</evidence>
<dbReference type="PANTHER" id="PTHR10996">
    <property type="entry name" value="2-HYDROXYACID DEHYDROGENASE-RELATED"/>
    <property type="match status" value="1"/>
</dbReference>
<dbReference type="Gene3D" id="3.40.50.720">
    <property type="entry name" value="NAD(P)-binding Rossmann-like Domain"/>
    <property type="match status" value="2"/>
</dbReference>
<protein>
    <submittedName>
        <fullName evidence="6">2-hydroxyacid dehydrogenase</fullName>
    </submittedName>
</protein>
<name>A0ABT3ZEF5_9HYPH</name>
<dbReference type="InterPro" id="IPR006139">
    <property type="entry name" value="D-isomer_2_OHA_DH_cat_dom"/>
</dbReference>
<proteinExistence type="inferred from homology"/>
<dbReference type="PANTHER" id="PTHR10996:SF178">
    <property type="entry name" value="2-HYDROXYACID DEHYDROGENASE YGL185C-RELATED"/>
    <property type="match status" value="1"/>
</dbReference>
<sequence length="312" mass="33838">MPKPEIVFVGGGPDWYIQRFADDFILHRLHDGDASKLEQDVRERVRAILAAGPVTELLINSLPKLELIVNAGAGYDKIDMDAAIQRSIAVTNTPDVTDACVADLALALILATARDLIAGDRFVRSGRWLQEGYPLVRKVGGRRVGILGMGRIGRAIAKRAAAFDMSIGYHNRRPVPDQTHTYFDSLIKLANWSDILVVACPGGRATYHLIDRAVLEALGSDGIIVNISRGSVIDEQAMINALDEGTIAGAGLDVFEHEPAVPQRLLQMDNVVLMPHRGGGTIETWEDACDLAKANLSAFFAGQPLMTPINAR</sequence>
<reference evidence="6" key="1">
    <citation type="submission" date="2022-10" db="EMBL/GenBank/DDBJ databases">
        <title>Hoeflea sp. G2-23, isolated from marine algae.</title>
        <authorList>
            <person name="Kristyanto S."/>
            <person name="Kim J.M."/>
            <person name="Jeon C.O."/>
        </authorList>
    </citation>
    <scope>NUCLEOTIDE SEQUENCE</scope>
    <source>
        <strain evidence="6">G2-23</strain>
    </source>
</reference>
<evidence type="ECO:0000313" key="7">
    <source>
        <dbReference type="Proteomes" id="UP001073227"/>
    </source>
</evidence>
<keyword evidence="7" id="KW-1185">Reference proteome</keyword>
<feature type="domain" description="D-isomer specific 2-hydroxyacid dehydrogenase NAD-binding" evidence="5">
    <location>
        <begin position="106"/>
        <end position="278"/>
    </location>
</feature>
<comment type="similarity">
    <text evidence="3">Belongs to the D-isomer specific 2-hydroxyacid dehydrogenase family.</text>
</comment>
<dbReference type="InterPro" id="IPR029752">
    <property type="entry name" value="D-isomer_DH_CS1"/>
</dbReference>
<dbReference type="SUPFAM" id="SSF52283">
    <property type="entry name" value="Formate/glycerate dehydrogenase catalytic domain-like"/>
    <property type="match status" value="1"/>
</dbReference>
<evidence type="ECO:0000259" key="4">
    <source>
        <dbReference type="Pfam" id="PF00389"/>
    </source>
</evidence>